<organism evidence="7 8">
    <name type="scientific">Capillimicrobium parvum</name>
    <dbReference type="NCBI Taxonomy" id="2884022"/>
    <lineage>
        <taxon>Bacteria</taxon>
        <taxon>Bacillati</taxon>
        <taxon>Actinomycetota</taxon>
        <taxon>Thermoleophilia</taxon>
        <taxon>Solirubrobacterales</taxon>
        <taxon>Capillimicrobiaceae</taxon>
        <taxon>Capillimicrobium</taxon>
    </lineage>
</organism>
<dbReference type="InterPro" id="IPR050446">
    <property type="entry name" value="FAD-oxidoreductase/Apoptosis"/>
</dbReference>
<feature type="domain" description="Reductase C-terminal" evidence="6">
    <location>
        <begin position="327"/>
        <end position="392"/>
    </location>
</feature>
<comment type="cofactor">
    <cofactor evidence="1">
        <name>FAD</name>
        <dbReference type="ChEBI" id="CHEBI:57692"/>
    </cofactor>
</comment>
<dbReference type="InterPro" id="IPR036188">
    <property type="entry name" value="FAD/NAD-bd_sf"/>
</dbReference>
<evidence type="ECO:0000313" key="7">
    <source>
        <dbReference type="EMBL" id="UGS38958.1"/>
    </source>
</evidence>
<dbReference type="AlphaFoldDB" id="A0A9E6Y302"/>
<dbReference type="PRINTS" id="PR00411">
    <property type="entry name" value="PNDRDTASEI"/>
</dbReference>
<keyword evidence="2" id="KW-0285">Flavoprotein</keyword>
<dbReference type="PRINTS" id="PR00368">
    <property type="entry name" value="FADPNR"/>
</dbReference>
<dbReference type="Pfam" id="PF07992">
    <property type="entry name" value="Pyr_redox_2"/>
    <property type="match status" value="1"/>
</dbReference>
<dbReference type="PANTHER" id="PTHR43557">
    <property type="entry name" value="APOPTOSIS-INDUCING FACTOR 1"/>
    <property type="match status" value="1"/>
</dbReference>
<dbReference type="InterPro" id="IPR023753">
    <property type="entry name" value="FAD/NAD-binding_dom"/>
</dbReference>
<evidence type="ECO:0000256" key="2">
    <source>
        <dbReference type="ARBA" id="ARBA00022630"/>
    </source>
</evidence>
<evidence type="ECO:0000256" key="3">
    <source>
        <dbReference type="ARBA" id="ARBA00022827"/>
    </source>
</evidence>
<dbReference type="Proteomes" id="UP001162834">
    <property type="component" value="Chromosome"/>
</dbReference>
<dbReference type="EC" id="1.18.1.3" evidence="7"/>
<dbReference type="SUPFAM" id="SSF51905">
    <property type="entry name" value="FAD/NAD(P)-binding domain"/>
    <property type="match status" value="2"/>
</dbReference>
<gene>
    <name evidence="7" type="primary">andAa</name>
    <name evidence="7" type="ORF">DSM104329_05390</name>
</gene>
<reference evidence="7" key="1">
    <citation type="journal article" date="2022" name="Int. J. Syst. Evol. Microbiol.">
        <title>Pseudomonas aegrilactucae sp. nov. and Pseudomonas morbosilactucae sp. nov., pathogens causing bacterial rot of lettuce in Japan.</title>
        <authorList>
            <person name="Sawada H."/>
            <person name="Fujikawa T."/>
            <person name="Satou M."/>
        </authorList>
    </citation>
    <scope>NUCLEOTIDE SEQUENCE</scope>
    <source>
        <strain evidence="7">0166_1</strain>
    </source>
</reference>
<evidence type="ECO:0000313" key="8">
    <source>
        <dbReference type="Proteomes" id="UP001162834"/>
    </source>
</evidence>
<accession>A0A9E6Y302</accession>
<name>A0A9E6Y302_9ACTN</name>
<evidence type="ECO:0000256" key="4">
    <source>
        <dbReference type="ARBA" id="ARBA00023002"/>
    </source>
</evidence>
<keyword evidence="8" id="KW-1185">Reference proteome</keyword>
<dbReference type="GO" id="GO:0005737">
    <property type="term" value="C:cytoplasm"/>
    <property type="evidence" value="ECO:0007669"/>
    <property type="project" value="TreeGrafter"/>
</dbReference>
<protein>
    <submittedName>
        <fullName evidence="7">Anthranilate 1,2-dioxygenase system ferredoxin--NAD(+) reductase component</fullName>
        <ecNumber evidence="7">1.18.1.3</ecNumber>
    </submittedName>
</protein>
<dbReference type="Pfam" id="PF14759">
    <property type="entry name" value="Reductase_C"/>
    <property type="match status" value="1"/>
</dbReference>
<dbReference type="SUPFAM" id="SSF55424">
    <property type="entry name" value="FAD/NAD-linked reductases, dimerisation (C-terminal) domain"/>
    <property type="match status" value="1"/>
</dbReference>
<evidence type="ECO:0000259" key="5">
    <source>
        <dbReference type="Pfam" id="PF07992"/>
    </source>
</evidence>
<evidence type="ECO:0000256" key="1">
    <source>
        <dbReference type="ARBA" id="ARBA00001974"/>
    </source>
</evidence>
<keyword evidence="4 7" id="KW-0560">Oxidoreductase</keyword>
<dbReference type="KEGG" id="sbae:DSM104329_05390"/>
<dbReference type="InterPro" id="IPR016156">
    <property type="entry name" value="FAD/NAD-linked_Rdtase_dimer_sf"/>
</dbReference>
<dbReference type="RefSeq" id="WP_259312970.1">
    <property type="nucleotide sequence ID" value="NZ_CP087164.1"/>
</dbReference>
<dbReference type="Gene3D" id="3.50.50.60">
    <property type="entry name" value="FAD/NAD(P)-binding domain"/>
    <property type="match status" value="2"/>
</dbReference>
<evidence type="ECO:0000259" key="6">
    <source>
        <dbReference type="Pfam" id="PF14759"/>
    </source>
</evidence>
<sequence>MTSRTTTGSTDGIVVAGGGLAAQRACETLRRAGHDGPIRVVCGEQHAPYDRPPLSKEFLAGELGPDELRYRPDDWYREQEVDLLLGERAARLDAHARRLALDGGAVLRYDRLLIATGSEPRRLPGVAGRDNVHELRTLADAQGLREAIAAGRRLAVVGAGFIGQEVAAGATRAGARVTIVEAAAAPLAAILGEELGGWFARLHREEGVEVLLSARIARLHGGRGVEAIELEDGRRIDCDAVVVGIGTQPATGWLAGSGLDPAGVLVDGAGRTVAPGVFAAGDASRPFDARLGVHLRTEHWEAAARQGAAAARAMLGLPVAASPAPSFWSDQHGVRIQYVGHAHGADGIEIDGDPGARDFTATFTASGRPVAALLVGRPHALPALRRRLEAHHDERTAA</sequence>
<dbReference type="InterPro" id="IPR028202">
    <property type="entry name" value="Reductase_C"/>
</dbReference>
<dbReference type="GO" id="GO:0016651">
    <property type="term" value="F:oxidoreductase activity, acting on NAD(P)H"/>
    <property type="evidence" value="ECO:0007669"/>
    <property type="project" value="TreeGrafter"/>
</dbReference>
<feature type="domain" description="FAD/NAD(P)-binding" evidence="5">
    <location>
        <begin position="13"/>
        <end position="307"/>
    </location>
</feature>
<proteinExistence type="predicted"/>
<dbReference type="EMBL" id="CP087164">
    <property type="protein sequence ID" value="UGS38958.1"/>
    <property type="molecule type" value="Genomic_DNA"/>
</dbReference>
<dbReference type="GO" id="GO:0008860">
    <property type="term" value="F:ferredoxin-NAD+ reductase activity"/>
    <property type="evidence" value="ECO:0007669"/>
    <property type="project" value="UniProtKB-EC"/>
</dbReference>
<keyword evidence="3" id="KW-0274">FAD</keyword>
<dbReference type="Gene3D" id="3.30.390.30">
    <property type="match status" value="1"/>
</dbReference>
<dbReference type="PANTHER" id="PTHR43557:SF2">
    <property type="entry name" value="RIESKE DOMAIN-CONTAINING PROTEIN-RELATED"/>
    <property type="match status" value="1"/>
</dbReference>